<dbReference type="OrthoDB" id="9809354at2"/>
<comment type="subcellular location">
    <subcellularLocation>
        <location evidence="8">Cytoplasm</location>
    </subcellularLocation>
</comment>
<evidence type="ECO:0000256" key="5">
    <source>
        <dbReference type="ARBA" id="ARBA00022670"/>
    </source>
</evidence>
<dbReference type="InterPro" id="IPR023042">
    <property type="entry name" value="Peptidase_M17_leu_NH2_pept"/>
</dbReference>
<comment type="cofactor">
    <cofactor evidence="8">
        <name>Mn(2+)</name>
        <dbReference type="ChEBI" id="CHEBI:29035"/>
    </cofactor>
    <text evidence="8">Binds 2 manganese ions per subunit.</text>
</comment>
<dbReference type="NCBIfam" id="NF002073">
    <property type="entry name" value="PRK00913.1-2"/>
    <property type="match status" value="1"/>
</dbReference>
<reference evidence="10 11" key="1">
    <citation type="submission" date="2018-10" db="EMBL/GenBank/DDBJ databases">
        <title>Bacillus Keqinensis sp. nov., a moderately halophilic bacterium isolated from a saline-alkaline lake.</title>
        <authorList>
            <person name="Wang H."/>
        </authorList>
    </citation>
    <scope>NUCLEOTIDE SEQUENCE [LARGE SCALE GENOMIC DNA]</scope>
    <source>
        <strain evidence="10 11">KQ-3</strain>
    </source>
</reference>
<evidence type="ECO:0000256" key="3">
    <source>
        <dbReference type="ARBA" id="ARBA00009528"/>
    </source>
</evidence>
<dbReference type="Proteomes" id="UP000278746">
    <property type="component" value="Unassembled WGS sequence"/>
</dbReference>
<dbReference type="PROSITE" id="PS00631">
    <property type="entry name" value="CYTOSOL_AP"/>
    <property type="match status" value="1"/>
</dbReference>
<feature type="domain" description="Cytosol aminopeptidase" evidence="9">
    <location>
        <begin position="332"/>
        <end position="339"/>
    </location>
</feature>
<dbReference type="PRINTS" id="PR00481">
    <property type="entry name" value="LAMNOPPTDASE"/>
</dbReference>
<dbReference type="HAMAP" id="MF_00181">
    <property type="entry name" value="Cytosol_peptidase_M17"/>
    <property type="match status" value="1"/>
</dbReference>
<dbReference type="SUPFAM" id="SSF52949">
    <property type="entry name" value="Macro domain-like"/>
    <property type="match status" value="1"/>
</dbReference>
<evidence type="ECO:0000313" key="10">
    <source>
        <dbReference type="EMBL" id="RNA67389.1"/>
    </source>
</evidence>
<dbReference type="Pfam" id="PF00883">
    <property type="entry name" value="Peptidase_M17"/>
    <property type="match status" value="1"/>
</dbReference>
<keyword evidence="8" id="KW-0963">Cytoplasm</keyword>
<keyword evidence="8" id="KW-0479">Metal-binding</keyword>
<dbReference type="InterPro" id="IPR043472">
    <property type="entry name" value="Macro_dom-like"/>
</dbReference>
<keyword evidence="6 8" id="KW-0378">Hydrolase</keyword>
<evidence type="ECO:0000256" key="6">
    <source>
        <dbReference type="ARBA" id="ARBA00022801"/>
    </source>
</evidence>
<comment type="catalytic activity">
    <reaction evidence="1 8">
        <text>Release of an N-terminal amino acid, Xaa-|-Yaa-, in which Xaa is preferably Leu, but may be other amino acids including Pro although not Arg or Lys, and Yaa may be Pro. Amino acid amides and methyl esters are also readily hydrolyzed, but rates on arylamides are exceedingly low.</text>
        <dbReference type="EC" id="3.4.11.1"/>
    </reaction>
</comment>
<proteinExistence type="inferred from homology"/>
<feature type="active site" evidence="8">
    <location>
        <position position="264"/>
    </location>
</feature>
<feature type="active site" evidence="8">
    <location>
        <position position="338"/>
    </location>
</feature>
<comment type="similarity">
    <text evidence="3 8">Belongs to the peptidase M17 family.</text>
</comment>
<name>A0A3M7TQE0_9BACI</name>
<comment type="caution">
    <text evidence="10">The sequence shown here is derived from an EMBL/GenBank/DDBJ whole genome shotgun (WGS) entry which is preliminary data.</text>
</comment>
<dbReference type="NCBIfam" id="NF002083">
    <property type="entry name" value="PRK00913.3-5"/>
    <property type="match status" value="1"/>
</dbReference>
<dbReference type="GO" id="GO:0005737">
    <property type="term" value="C:cytoplasm"/>
    <property type="evidence" value="ECO:0007669"/>
    <property type="project" value="UniProtKB-SubCell"/>
</dbReference>
<dbReference type="CDD" id="cd00433">
    <property type="entry name" value="Peptidase_M17"/>
    <property type="match status" value="1"/>
</dbReference>
<dbReference type="InterPro" id="IPR008283">
    <property type="entry name" value="Peptidase_M17_N"/>
</dbReference>
<protein>
    <recommendedName>
        <fullName evidence="8">Probable cytosol aminopeptidase</fullName>
        <ecNumber evidence="8">3.4.11.1</ecNumber>
    </recommendedName>
    <alternativeName>
        <fullName evidence="8">Leucine aminopeptidase</fullName>
        <shortName evidence="8">LAP</shortName>
        <ecNumber evidence="8">3.4.11.10</ecNumber>
    </alternativeName>
    <alternativeName>
        <fullName evidence="8">Leucyl aminopeptidase</fullName>
    </alternativeName>
</protein>
<dbReference type="SUPFAM" id="SSF53187">
    <property type="entry name" value="Zn-dependent exopeptidases"/>
    <property type="match status" value="1"/>
</dbReference>
<feature type="binding site" evidence="8">
    <location>
        <position position="334"/>
    </location>
    <ligand>
        <name>Mn(2+)</name>
        <dbReference type="ChEBI" id="CHEBI:29035"/>
        <label>1</label>
    </ligand>
</feature>
<accession>A0A3M7TQE0</accession>
<keyword evidence="8" id="KW-0464">Manganese</keyword>
<dbReference type="EC" id="3.4.11.10" evidence="8"/>
<gene>
    <name evidence="8" type="primary">pepA</name>
    <name evidence="10" type="ORF">EBO34_11655</name>
</gene>
<keyword evidence="5 8" id="KW-0645">Protease</keyword>
<dbReference type="Gene3D" id="3.40.630.10">
    <property type="entry name" value="Zn peptidases"/>
    <property type="match status" value="1"/>
</dbReference>
<evidence type="ECO:0000259" key="9">
    <source>
        <dbReference type="PROSITE" id="PS00631"/>
    </source>
</evidence>
<dbReference type="InterPro" id="IPR000819">
    <property type="entry name" value="Peptidase_M17_C"/>
</dbReference>
<dbReference type="GO" id="GO:0006508">
    <property type="term" value="P:proteolysis"/>
    <property type="evidence" value="ECO:0007669"/>
    <property type="project" value="UniProtKB-KW"/>
</dbReference>
<dbReference type="EC" id="3.4.11.1" evidence="8"/>
<organism evidence="10 11">
    <name type="scientific">Alteribacter keqinensis</name>
    <dbReference type="NCBI Taxonomy" id="2483800"/>
    <lineage>
        <taxon>Bacteria</taxon>
        <taxon>Bacillati</taxon>
        <taxon>Bacillota</taxon>
        <taxon>Bacilli</taxon>
        <taxon>Bacillales</taxon>
        <taxon>Bacillaceae</taxon>
        <taxon>Alteribacter</taxon>
    </lineage>
</organism>
<evidence type="ECO:0000313" key="11">
    <source>
        <dbReference type="Proteomes" id="UP000278746"/>
    </source>
</evidence>
<comment type="function">
    <text evidence="7 8">Presumably involved in the processing and regular turnover of intracellular proteins. Catalyzes the removal of unsubstituted N-terminal amino acids from various peptides.</text>
</comment>
<feature type="binding site" evidence="8">
    <location>
        <position position="275"/>
    </location>
    <ligand>
        <name>Mn(2+)</name>
        <dbReference type="ChEBI" id="CHEBI:29035"/>
        <label>2</label>
    </ligand>
</feature>
<dbReference type="EMBL" id="RHIB01000002">
    <property type="protein sequence ID" value="RNA67389.1"/>
    <property type="molecule type" value="Genomic_DNA"/>
</dbReference>
<feature type="binding site" evidence="8">
    <location>
        <position position="257"/>
    </location>
    <ligand>
        <name>Mn(2+)</name>
        <dbReference type="ChEBI" id="CHEBI:29035"/>
        <label>2</label>
    </ligand>
</feature>
<feature type="binding site" evidence="8">
    <location>
        <position position="257"/>
    </location>
    <ligand>
        <name>Mn(2+)</name>
        <dbReference type="ChEBI" id="CHEBI:29035"/>
        <label>1</label>
    </ligand>
</feature>
<dbReference type="PANTHER" id="PTHR11963:SF23">
    <property type="entry name" value="CYTOSOL AMINOPEPTIDASE"/>
    <property type="match status" value="1"/>
</dbReference>
<feature type="binding site" evidence="8">
    <location>
        <position position="336"/>
    </location>
    <ligand>
        <name>Mn(2+)</name>
        <dbReference type="ChEBI" id="CHEBI:29035"/>
        <label>1</label>
    </ligand>
</feature>
<evidence type="ECO:0000256" key="4">
    <source>
        <dbReference type="ARBA" id="ARBA00022438"/>
    </source>
</evidence>
<evidence type="ECO:0000256" key="7">
    <source>
        <dbReference type="ARBA" id="ARBA00049972"/>
    </source>
</evidence>
<dbReference type="PANTHER" id="PTHR11963">
    <property type="entry name" value="LEUCINE AMINOPEPTIDASE-RELATED"/>
    <property type="match status" value="1"/>
</dbReference>
<dbReference type="AlphaFoldDB" id="A0A3M7TQE0"/>
<feature type="binding site" evidence="8">
    <location>
        <position position="336"/>
    </location>
    <ligand>
        <name>Mn(2+)</name>
        <dbReference type="ChEBI" id="CHEBI:29035"/>
        <label>2</label>
    </ligand>
</feature>
<dbReference type="GO" id="GO:0070006">
    <property type="term" value="F:metalloaminopeptidase activity"/>
    <property type="evidence" value="ECO:0007669"/>
    <property type="project" value="InterPro"/>
</dbReference>
<evidence type="ECO:0000256" key="1">
    <source>
        <dbReference type="ARBA" id="ARBA00000135"/>
    </source>
</evidence>
<dbReference type="Pfam" id="PF02789">
    <property type="entry name" value="Peptidase_M17_N"/>
    <property type="match status" value="1"/>
</dbReference>
<comment type="catalytic activity">
    <reaction evidence="2 8">
        <text>Release of an N-terminal amino acid, preferentially leucine, but not glutamic or aspartic acids.</text>
        <dbReference type="EC" id="3.4.11.10"/>
    </reaction>
</comment>
<dbReference type="InterPro" id="IPR011356">
    <property type="entry name" value="Leucine_aapep/pepB"/>
</dbReference>
<keyword evidence="11" id="KW-1185">Reference proteome</keyword>
<keyword evidence="4 8" id="KW-0031">Aminopeptidase</keyword>
<dbReference type="GO" id="GO:0030145">
    <property type="term" value="F:manganese ion binding"/>
    <property type="evidence" value="ECO:0007669"/>
    <property type="project" value="UniProtKB-UniRule"/>
</dbReference>
<feature type="binding site" evidence="8">
    <location>
        <position position="252"/>
    </location>
    <ligand>
        <name>Mn(2+)</name>
        <dbReference type="ChEBI" id="CHEBI:29035"/>
        <label>2</label>
    </ligand>
</feature>
<dbReference type="RefSeq" id="WP_122898729.1">
    <property type="nucleotide sequence ID" value="NZ_RHIB01000002.1"/>
</dbReference>
<evidence type="ECO:0000256" key="8">
    <source>
        <dbReference type="HAMAP-Rule" id="MF_00181"/>
    </source>
</evidence>
<dbReference type="Gene3D" id="3.40.220.10">
    <property type="entry name" value="Leucine Aminopeptidase, subunit E, domain 1"/>
    <property type="match status" value="1"/>
</dbReference>
<sequence length="486" mass="52450">MKISWNEKWDRGSDETVVYGMFSDQREDLGSMDESLAQVLQSVQEKHPAWSDAGSIHILMARAGDVVIAGLGKKENWSVKKAERTGASLYRFLAKEKVNSSLLLIDSFGGGVDCYAQFAAGLELGSYEVDTYKQNHKRKAELHVKVFSESRKSIETAVQSGLVQGKATNEARRLVNTPANFMTPSILAEEALRLGSEYDVEVDVYGKEEIESMEMGALLAVAKGSDEPPRFITMKYRGNPDSQEWDAALVGKGLTYDSGGYSLKTRDGMKTMKMDMGGAATVLGAMRIIMEEKPSVNVMAVIPSTENLINGQALKPGDVITSMSGKTIEVLNTDAEGRLILADAVTYARQAGAKAIIDVATLTGAAVVALGSVMTAAITNDVDLMSEVHDASERAGERVWSLPNDEDYKDMVKKSDVADLNNSPGRQAGTITAGLFIGEFAEDTPWVHLDIAGTAWQEGRTAVGPRGGTGTMVRTIAETVMNIGKR</sequence>
<evidence type="ECO:0000256" key="2">
    <source>
        <dbReference type="ARBA" id="ARBA00000967"/>
    </source>
</evidence>